<accession>A0A4C1WDR3</accession>
<organism evidence="1 2">
    <name type="scientific">Eumeta variegata</name>
    <name type="common">Bagworm moth</name>
    <name type="synonym">Eumeta japonica</name>
    <dbReference type="NCBI Taxonomy" id="151549"/>
    <lineage>
        <taxon>Eukaryota</taxon>
        <taxon>Metazoa</taxon>
        <taxon>Ecdysozoa</taxon>
        <taxon>Arthropoda</taxon>
        <taxon>Hexapoda</taxon>
        <taxon>Insecta</taxon>
        <taxon>Pterygota</taxon>
        <taxon>Neoptera</taxon>
        <taxon>Endopterygota</taxon>
        <taxon>Lepidoptera</taxon>
        <taxon>Glossata</taxon>
        <taxon>Ditrysia</taxon>
        <taxon>Tineoidea</taxon>
        <taxon>Psychidae</taxon>
        <taxon>Oiketicinae</taxon>
        <taxon>Eumeta</taxon>
    </lineage>
</organism>
<evidence type="ECO:0000313" key="2">
    <source>
        <dbReference type="Proteomes" id="UP000299102"/>
    </source>
</evidence>
<dbReference type="Proteomes" id="UP000299102">
    <property type="component" value="Unassembled WGS sequence"/>
</dbReference>
<reference evidence="1 2" key="1">
    <citation type="journal article" date="2019" name="Commun. Biol.">
        <title>The bagworm genome reveals a unique fibroin gene that provides high tensile strength.</title>
        <authorList>
            <person name="Kono N."/>
            <person name="Nakamura H."/>
            <person name="Ohtoshi R."/>
            <person name="Tomita M."/>
            <person name="Numata K."/>
            <person name="Arakawa K."/>
        </authorList>
    </citation>
    <scope>NUCLEOTIDE SEQUENCE [LARGE SCALE GENOMIC DNA]</scope>
</reference>
<gene>
    <name evidence="1" type="ORF">EVAR_27964_1</name>
</gene>
<keyword evidence="2" id="KW-1185">Reference proteome</keyword>
<evidence type="ECO:0000313" key="1">
    <source>
        <dbReference type="EMBL" id="GBP48579.1"/>
    </source>
</evidence>
<proteinExistence type="predicted"/>
<name>A0A4C1WDR3_EUMVA</name>
<dbReference type="AlphaFoldDB" id="A0A4C1WDR3"/>
<comment type="caution">
    <text evidence="1">The sequence shown here is derived from an EMBL/GenBank/DDBJ whole genome shotgun (WGS) entry which is preliminary data.</text>
</comment>
<sequence>MRGNGPCSIGIATDTSRRFDADDIVQRIDFVDNEVGLLYGAAAVGRAVFTTPIACEMFADNYVLIAGQ</sequence>
<protein>
    <submittedName>
        <fullName evidence="1">Uncharacterized protein</fullName>
    </submittedName>
</protein>
<dbReference type="EMBL" id="BGZK01000527">
    <property type="protein sequence ID" value="GBP48579.1"/>
    <property type="molecule type" value="Genomic_DNA"/>
</dbReference>